<evidence type="ECO:0000313" key="7">
    <source>
        <dbReference type="EMBL" id="EEF47249.1"/>
    </source>
</evidence>
<dbReference type="STRING" id="3988.B9RNC6"/>
<gene>
    <name evidence="7" type="ORF">RCOM_1346580</name>
</gene>
<organism evidence="7 8">
    <name type="scientific">Ricinus communis</name>
    <name type="common">Castor bean</name>
    <dbReference type="NCBI Taxonomy" id="3988"/>
    <lineage>
        <taxon>Eukaryota</taxon>
        <taxon>Viridiplantae</taxon>
        <taxon>Streptophyta</taxon>
        <taxon>Embryophyta</taxon>
        <taxon>Tracheophyta</taxon>
        <taxon>Spermatophyta</taxon>
        <taxon>Magnoliopsida</taxon>
        <taxon>eudicotyledons</taxon>
        <taxon>Gunneridae</taxon>
        <taxon>Pentapetalae</taxon>
        <taxon>rosids</taxon>
        <taxon>fabids</taxon>
        <taxon>Malpighiales</taxon>
        <taxon>Euphorbiaceae</taxon>
        <taxon>Acalyphoideae</taxon>
        <taxon>Acalypheae</taxon>
        <taxon>Ricinus</taxon>
    </lineage>
</organism>
<comment type="subcellular location">
    <subcellularLocation>
        <location evidence="1">Mitochondrion</location>
    </subcellularLocation>
</comment>
<feature type="repeat" description="PPR" evidence="6">
    <location>
        <begin position="173"/>
        <end position="207"/>
    </location>
</feature>
<evidence type="ECO:0000256" key="1">
    <source>
        <dbReference type="ARBA" id="ARBA00004173"/>
    </source>
</evidence>
<keyword evidence="4" id="KW-0809">Transit peptide</keyword>
<dbReference type="GO" id="GO:0003729">
    <property type="term" value="F:mRNA binding"/>
    <property type="evidence" value="ECO:0007669"/>
    <property type="project" value="UniProtKB-ARBA"/>
</dbReference>
<evidence type="ECO:0000256" key="6">
    <source>
        <dbReference type="PROSITE-ProRule" id="PRU00708"/>
    </source>
</evidence>
<feature type="repeat" description="PPR" evidence="6">
    <location>
        <begin position="138"/>
        <end position="172"/>
    </location>
</feature>
<dbReference type="OrthoDB" id="1717827at2759"/>
<dbReference type="PROSITE" id="PS51375">
    <property type="entry name" value="PPR"/>
    <property type="match status" value="2"/>
</dbReference>
<dbReference type="NCBIfam" id="TIGR00756">
    <property type="entry name" value="PPR"/>
    <property type="match status" value="1"/>
</dbReference>
<dbReference type="Gene3D" id="1.25.40.10">
    <property type="entry name" value="Tetratricopeptide repeat domain"/>
    <property type="match status" value="2"/>
</dbReference>
<comment type="similarity">
    <text evidence="2">Belongs to the PPR family. P subfamily.</text>
</comment>
<dbReference type="SUPFAM" id="SSF48452">
    <property type="entry name" value="TPR-like"/>
    <property type="match status" value="1"/>
</dbReference>
<dbReference type="AlphaFoldDB" id="B9RNC6"/>
<dbReference type="InParanoid" id="B9RNC6"/>
<dbReference type="EMBL" id="EQ973790">
    <property type="protein sequence ID" value="EEF47249.1"/>
    <property type="molecule type" value="Genomic_DNA"/>
</dbReference>
<dbReference type="FunFam" id="1.25.40.10:FF:000618">
    <property type="entry name" value="Pentatricopeptide repeat-containing protein mitochondrial"/>
    <property type="match status" value="1"/>
</dbReference>
<sequence length="504" mass="58152">MKKNPCRLILTASCPSRQRFSTAEAAVPPAVVSPRQSEKLYHKLSALGATGGSVSRTLNEHIMEGKTITKIELSRCIRELRKYRRFDHAFEIMEWMEKRKMNFSYADRAIRLDLIGKARGIAAAEDYFNGLSPSAKNHHTSYGALLNCYCKELMSDKALALFQEMDEKKFLYSSLPFNNLMSMYMRLGQPEKVPPLVDEMKKRKVSPCSFTYNIWMQSYGCLNDFQGVDRVLREIVNDGGKDNLQWTTYSNLATIYLKAGIFEKAESALKKLEAIMGFRNREAYHFLISIYAGTGNSNEVNRVWGLLKSSFNMINNLSYLVMLQALAKLKDVEGVAKCFREWESGCTNYDMRIANVAIRVFLQHDMYEEAELIFDDALKRTRGPFFKARERFMLFFLKIHQLDLALKHMRAAFSESEKHEWKPLQETVNAYFDYFRTEKDVDGAEKLSKILKHINCLNSSVYSLLLKTYIAAGKLAPEMRQRLEEDNIEISDELEYLLESVCPK</sequence>
<keyword evidence="3" id="KW-0677">Repeat</keyword>
<dbReference type="Pfam" id="PF13041">
    <property type="entry name" value="PPR_2"/>
    <property type="match status" value="1"/>
</dbReference>
<evidence type="ECO:0000256" key="4">
    <source>
        <dbReference type="ARBA" id="ARBA00022946"/>
    </source>
</evidence>
<keyword evidence="8" id="KW-1185">Reference proteome</keyword>
<name>B9RNC6_RICCO</name>
<accession>B9RNC6</accession>
<protein>
    <submittedName>
        <fullName evidence="7">Pentatricopeptide repeat-containing protein, putative</fullName>
    </submittedName>
</protein>
<dbReference type="KEGG" id="rcu:8267325"/>
<dbReference type="PANTHER" id="PTHR45717:SF8">
    <property type="entry name" value="OS01G0301000 PROTEIN"/>
    <property type="match status" value="1"/>
</dbReference>
<reference evidence="8" key="1">
    <citation type="journal article" date="2010" name="Nat. Biotechnol.">
        <title>Draft genome sequence of the oilseed species Ricinus communis.</title>
        <authorList>
            <person name="Chan A.P."/>
            <person name="Crabtree J."/>
            <person name="Zhao Q."/>
            <person name="Lorenzi H."/>
            <person name="Orvis J."/>
            <person name="Puiu D."/>
            <person name="Melake-Berhan A."/>
            <person name="Jones K.M."/>
            <person name="Redman J."/>
            <person name="Chen G."/>
            <person name="Cahoon E.B."/>
            <person name="Gedil M."/>
            <person name="Stanke M."/>
            <person name="Haas B.J."/>
            <person name="Wortman J.R."/>
            <person name="Fraser-Liggett C.M."/>
            <person name="Ravel J."/>
            <person name="Rabinowicz P.D."/>
        </authorList>
    </citation>
    <scope>NUCLEOTIDE SEQUENCE [LARGE SCALE GENOMIC DNA]</scope>
    <source>
        <strain evidence="8">cv. Hale</strain>
    </source>
</reference>
<dbReference type="Proteomes" id="UP000008311">
    <property type="component" value="Unassembled WGS sequence"/>
</dbReference>
<dbReference type="eggNOG" id="KOG4197">
    <property type="taxonomic scope" value="Eukaryota"/>
</dbReference>
<dbReference type="OMA" id="LFLEHYM"/>
<dbReference type="FunCoup" id="B9RNC6">
    <property type="interactions" value="773"/>
</dbReference>
<dbReference type="PANTHER" id="PTHR45717">
    <property type="entry name" value="OS12G0527900 PROTEIN"/>
    <property type="match status" value="1"/>
</dbReference>
<evidence type="ECO:0000256" key="3">
    <source>
        <dbReference type="ARBA" id="ARBA00022737"/>
    </source>
</evidence>
<dbReference type="InterPro" id="IPR002885">
    <property type="entry name" value="PPR_rpt"/>
</dbReference>
<evidence type="ECO:0000256" key="5">
    <source>
        <dbReference type="ARBA" id="ARBA00023128"/>
    </source>
</evidence>
<dbReference type="InterPro" id="IPR011990">
    <property type="entry name" value="TPR-like_helical_dom_sf"/>
</dbReference>
<evidence type="ECO:0000313" key="8">
    <source>
        <dbReference type="Proteomes" id="UP000008311"/>
    </source>
</evidence>
<dbReference type="Pfam" id="PF01535">
    <property type="entry name" value="PPR"/>
    <property type="match status" value="2"/>
</dbReference>
<proteinExistence type="inferred from homology"/>
<keyword evidence="5" id="KW-0496">Mitochondrion</keyword>
<dbReference type="FunFam" id="1.25.40.10:FF:000385">
    <property type="entry name" value="Pentatricopeptide repeat-containing protein mitochondrial"/>
    <property type="match status" value="1"/>
</dbReference>
<dbReference type="GO" id="GO:0005739">
    <property type="term" value="C:mitochondrion"/>
    <property type="evidence" value="ECO:0000318"/>
    <property type="project" value="GO_Central"/>
</dbReference>
<evidence type="ECO:0000256" key="2">
    <source>
        <dbReference type="ARBA" id="ARBA00007626"/>
    </source>
</evidence>